<proteinExistence type="inferred from homology"/>
<keyword evidence="5" id="KW-1185">Reference proteome</keyword>
<dbReference type="PANTHER" id="PTHR13049">
    <property type="entry name" value="DUF814-RELATED"/>
    <property type="match status" value="1"/>
</dbReference>
<dbReference type="EMBL" id="SDIL01000045">
    <property type="protein sequence ID" value="RXK38600.1"/>
    <property type="molecule type" value="Genomic_DNA"/>
</dbReference>
<dbReference type="STRING" id="5217.A0A4Q1BLN3"/>
<dbReference type="PANTHER" id="PTHR13049:SF2">
    <property type="entry name" value="COILED-COIL DOMAIN-CONTAINING PROTEIN 25"/>
    <property type="match status" value="1"/>
</dbReference>
<feature type="coiled-coil region" evidence="2">
    <location>
        <begin position="137"/>
        <end position="182"/>
    </location>
</feature>
<evidence type="ECO:0000256" key="1">
    <source>
        <dbReference type="ARBA" id="ARBA00008998"/>
    </source>
</evidence>
<dbReference type="AlphaFoldDB" id="A0A4Q1BLN3"/>
<protein>
    <submittedName>
        <fullName evidence="4">Cytoplasmic protein</fullName>
    </submittedName>
</protein>
<gene>
    <name evidence="4" type="ORF">M231_04106</name>
</gene>
<feature type="domain" description="NFACT RNA-binding" evidence="3">
    <location>
        <begin position="1"/>
        <end position="114"/>
    </location>
</feature>
<name>A0A4Q1BLN3_TREME</name>
<dbReference type="VEuPathDB" id="FungiDB:TREMEDRAFT_30796"/>
<reference evidence="4 5" key="1">
    <citation type="submission" date="2016-06" db="EMBL/GenBank/DDBJ databases">
        <title>Evolution of pathogenesis and genome organization in the Tremellales.</title>
        <authorList>
            <person name="Cuomo C."/>
            <person name="Litvintseva A."/>
            <person name="Heitman J."/>
            <person name="Chen Y."/>
            <person name="Sun S."/>
            <person name="Springer D."/>
            <person name="Dromer F."/>
            <person name="Young S."/>
            <person name="Zeng Q."/>
            <person name="Chapman S."/>
            <person name="Gujja S."/>
            <person name="Saif S."/>
            <person name="Birren B."/>
        </authorList>
    </citation>
    <scope>NUCLEOTIDE SEQUENCE [LARGE SCALE GENOMIC DNA]</scope>
    <source>
        <strain evidence="4 5">ATCC 28783</strain>
    </source>
</reference>
<accession>A0A4Q1BLN3</accession>
<evidence type="ECO:0000313" key="5">
    <source>
        <dbReference type="Proteomes" id="UP000289152"/>
    </source>
</evidence>
<evidence type="ECO:0000256" key="2">
    <source>
        <dbReference type="SAM" id="Coils"/>
    </source>
</evidence>
<comment type="caution">
    <text evidence="4">The sequence shown here is derived from an EMBL/GenBank/DDBJ whole genome shotgun (WGS) entry which is preliminary data.</text>
</comment>
<keyword evidence="2" id="KW-0175">Coiled coil</keyword>
<dbReference type="InParanoid" id="A0A4Q1BLN3"/>
<dbReference type="InterPro" id="IPR008532">
    <property type="entry name" value="NFACT_RNA-bd"/>
</dbReference>
<organism evidence="4 5">
    <name type="scientific">Tremella mesenterica</name>
    <name type="common">Jelly fungus</name>
    <dbReference type="NCBI Taxonomy" id="5217"/>
    <lineage>
        <taxon>Eukaryota</taxon>
        <taxon>Fungi</taxon>
        <taxon>Dikarya</taxon>
        <taxon>Basidiomycota</taxon>
        <taxon>Agaricomycotina</taxon>
        <taxon>Tremellomycetes</taxon>
        <taxon>Tremellales</taxon>
        <taxon>Tremellaceae</taxon>
        <taxon>Tremella</taxon>
    </lineage>
</organism>
<sequence length="334" mass="38430">MVIFFTSKVVDPPVALYMGRDKVENEELLKYGLPTDVWFHVDKLSSAHVYLRQTPDQPHGPWDDLPDALVKDAAQLVKANSIEGNKRDNITVIYTPFPNLKKTGDMAVGQVSFHSDHKVKRVHVPTRDNAIINRLNKTKVEKEVDHEGERQDRLREEGRKKKAELIERKNKEAAQKKAWEEEKKQRAYEGMFTEEAISAAKDDWSDDDFIMCEKDVRVGEENKIYGRSYYTILAVPPETIPTTPLAAFDPKSLPEPEFRAAMREITRQEATKAVLFVNRVLEDRASYKLIAIFSPVMIILGMGRHRSGLLRMILQVTNRGKDEREWVSWGRVDL</sequence>
<evidence type="ECO:0000259" key="3">
    <source>
        <dbReference type="Pfam" id="PF05670"/>
    </source>
</evidence>
<comment type="similarity">
    <text evidence="1">Belongs to the CCDC25 family.</text>
</comment>
<dbReference type="Pfam" id="PF05670">
    <property type="entry name" value="NFACT-R_1"/>
    <property type="match status" value="1"/>
</dbReference>
<dbReference type="OrthoDB" id="200398at2759"/>
<dbReference type="Proteomes" id="UP000289152">
    <property type="component" value="Unassembled WGS sequence"/>
</dbReference>
<dbReference type="InterPro" id="IPR039730">
    <property type="entry name" value="Jlp2/Ccd25"/>
</dbReference>
<evidence type="ECO:0000313" key="4">
    <source>
        <dbReference type="EMBL" id="RXK38600.1"/>
    </source>
</evidence>